<dbReference type="Proteomes" id="UP000283269">
    <property type="component" value="Unassembled WGS sequence"/>
</dbReference>
<organism evidence="1 2">
    <name type="scientific">Psilocybe cyanescens</name>
    <dbReference type="NCBI Taxonomy" id="93625"/>
    <lineage>
        <taxon>Eukaryota</taxon>
        <taxon>Fungi</taxon>
        <taxon>Dikarya</taxon>
        <taxon>Basidiomycota</taxon>
        <taxon>Agaricomycotina</taxon>
        <taxon>Agaricomycetes</taxon>
        <taxon>Agaricomycetidae</taxon>
        <taxon>Agaricales</taxon>
        <taxon>Agaricineae</taxon>
        <taxon>Strophariaceae</taxon>
        <taxon>Psilocybe</taxon>
    </lineage>
</organism>
<comment type="caution">
    <text evidence="1">The sequence shown here is derived from an EMBL/GenBank/DDBJ whole genome shotgun (WGS) entry which is preliminary data.</text>
</comment>
<evidence type="ECO:0000313" key="1">
    <source>
        <dbReference type="EMBL" id="PPQ67325.1"/>
    </source>
</evidence>
<name>A0A409VM29_PSICY</name>
<reference evidence="1 2" key="1">
    <citation type="journal article" date="2018" name="Evol. Lett.">
        <title>Horizontal gene cluster transfer increased hallucinogenic mushroom diversity.</title>
        <authorList>
            <person name="Reynolds H.T."/>
            <person name="Vijayakumar V."/>
            <person name="Gluck-Thaler E."/>
            <person name="Korotkin H.B."/>
            <person name="Matheny P.B."/>
            <person name="Slot J.C."/>
        </authorList>
    </citation>
    <scope>NUCLEOTIDE SEQUENCE [LARGE SCALE GENOMIC DNA]</scope>
    <source>
        <strain evidence="1 2">2631</strain>
    </source>
</reference>
<keyword evidence="2" id="KW-1185">Reference proteome</keyword>
<dbReference type="AlphaFoldDB" id="A0A409VM29"/>
<dbReference type="OrthoDB" id="3060221at2759"/>
<sequence length="415" mass="44946">MSLAQKHPLRLLLPPAIQSTINTSPTREPDSLPQEVDPDAVDDIFVFNKPASSTDHEFAFQPLPDFQLSSLTKSIVQDANAANLFAHASERMPFSTPGPGRRSVLGSSTESTVLFLPSSPRTPSSPTIYEDSHSGLDLRLVEPHIFCNSSDSGRLMNDRVENDCNVETDLFAPDFTYSSLFSEIYATPGPGYHSSRPIYYDYLAEGPLGSVPEHGFGMPCDSIDFQWHPFDRTNLVAPDISTRAAFAYGPGENIDSVFSAKPLTKKENPGTLFQLLECASPANVCSRAAPASPCPFRFLPPPECDHSRVAAVVPEIQEPVRNSIMAPRCPSAHVPGITLQVGLPQTATPSASDYLLCLQRTPSPFEHVATMGLINLPTNATSAVDDGDGKAIYSQASNDSIESWGHGTKQDIMRA</sequence>
<gene>
    <name evidence="1" type="ORF">CVT25_005910</name>
</gene>
<dbReference type="EMBL" id="NHYD01003975">
    <property type="protein sequence ID" value="PPQ67325.1"/>
    <property type="molecule type" value="Genomic_DNA"/>
</dbReference>
<evidence type="ECO:0000313" key="2">
    <source>
        <dbReference type="Proteomes" id="UP000283269"/>
    </source>
</evidence>
<accession>A0A409VM29</accession>
<dbReference type="InParanoid" id="A0A409VM29"/>
<proteinExistence type="predicted"/>
<protein>
    <submittedName>
        <fullName evidence="1">Uncharacterized protein</fullName>
    </submittedName>
</protein>